<dbReference type="AlphaFoldDB" id="A0A512BFB3"/>
<proteinExistence type="predicted"/>
<evidence type="ECO:0008006" key="3">
    <source>
        <dbReference type="Google" id="ProtNLM"/>
    </source>
</evidence>
<keyword evidence="2" id="KW-1185">Reference proteome</keyword>
<reference evidence="1 2" key="1">
    <citation type="submission" date="2019-07" db="EMBL/GenBank/DDBJ databases">
        <title>Whole genome shotgun sequence of Segetibacter aerophilus NBRC 106135.</title>
        <authorList>
            <person name="Hosoyama A."/>
            <person name="Uohara A."/>
            <person name="Ohji S."/>
            <person name="Ichikawa N."/>
        </authorList>
    </citation>
    <scope>NUCLEOTIDE SEQUENCE [LARGE SCALE GENOMIC DNA]</scope>
    <source>
        <strain evidence="1 2">NBRC 106135</strain>
    </source>
</reference>
<dbReference type="InterPro" id="IPR016181">
    <property type="entry name" value="Acyl_CoA_acyltransferase"/>
</dbReference>
<dbReference type="Proteomes" id="UP000321513">
    <property type="component" value="Unassembled WGS sequence"/>
</dbReference>
<comment type="caution">
    <text evidence="1">The sequence shown here is derived from an EMBL/GenBank/DDBJ whole genome shotgun (WGS) entry which is preliminary data.</text>
</comment>
<gene>
    <name evidence="1" type="ORF">SAE01_30230</name>
</gene>
<name>A0A512BFB3_9BACT</name>
<dbReference type="RefSeq" id="WP_147204637.1">
    <property type="nucleotide sequence ID" value="NZ_BJYT01000011.1"/>
</dbReference>
<dbReference type="OrthoDB" id="9806005at2"/>
<protein>
    <recommendedName>
        <fullName evidence="3">N-acetyltransferase domain-containing protein</fullName>
    </recommendedName>
</protein>
<dbReference type="SUPFAM" id="SSF55729">
    <property type="entry name" value="Acyl-CoA N-acyltransferases (Nat)"/>
    <property type="match status" value="1"/>
</dbReference>
<dbReference type="PANTHER" id="PTHR41368:SF1">
    <property type="entry name" value="PROTEIN YGHO"/>
    <property type="match status" value="1"/>
</dbReference>
<organism evidence="1 2">
    <name type="scientific">Segetibacter aerophilus</name>
    <dbReference type="NCBI Taxonomy" id="670293"/>
    <lineage>
        <taxon>Bacteria</taxon>
        <taxon>Pseudomonadati</taxon>
        <taxon>Bacteroidota</taxon>
        <taxon>Chitinophagia</taxon>
        <taxon>Chitinophagales</taxon>
        <taxon>Chitinophagaceae</taxon>
        <taxon>Segetibacter</taxon>
    </lineage>
</organism>
<evidence type="ECO:0000313" key="1">
    <source>
        <dbReference type="EMBL" id="GEO10527.1"/>
    </source>
</evidence>
<accession>A0A512BFB3</accession>
<dbReference type="InterPro" id="IPR039968">
    <property type="entry name" value="BcerS-like"/>
</dbReference>
<sequence>MQITEVTDKRTEKEFLEINVLMNRHNPKYIQPLDNEVRDVFDPQKNKAFKNGTAKRWILKDNQGSLLGRIAAFVSSKYINKGDTYPVGSCGFFDCIDDQSAANLLFDTAKEWLRENDVEAMDGPVNFGERDKWWGLMVEGFDEEPLYGISFNPRYYEKLFEGYGFQNYYNQYYYTLAAYGTLSDKYRERHAKFASKPDYSARHVDKSNLPKFAKDFSTIYNLAWAQHNEGKEISTQAALKLFNKMKPIMDESLVWFAYYKEDPIGMWVNIPDLNQYFKYFKGKFGWWQKLRLLLLQKTKPSRKINGVAFGIVPKFQGLGIDAFMIYSGTLVIRKEGKYDLIEMGWAGDWNPRMIGIYKALGGTQSRRMITYRYIFDRSRPFERHPVVG</sequence>
<evidence type="ECO:0000313" key="2">
    <source>
        <dbReference type="Proteomes" id="UP000321513"/>
    </source>
</evidence>
<dbReference type="EMBL" id="BJYT01000011">
    <property type="protein sequence ID" value="GEO10527.1"/>
    <property type="molecule type" value="Genomic_DNA"/>
</dbReference>
<dbReference type="PANTHER" id="PTHR41368">
    <property type="entry name" value="PROTEIN YGHO"/>
    <property type="match status" value="1"/>
</dbReference>